<dbReference type="RefSeq" id="WP_079588666.1">
    <property type="nucleotide sequence ID" value="NZ_CP154629.1"/>
</dbReference>
<dbReference type="GO" id="GO:0051287">
    <property type="term" value="F:NAD binding"/>
    <property type="evidence" value="ECO:0007669"/>
    <property type="project" value="UniProtKB-ARBA"/>
</dbReference>
<feature type="active site" description="Proton acceptor" evidence="6">
    <location>
        <position position="50"/>
    </location>
</feature>
<feature type="binding site" evidence="6">
    <location>
        <position position="55"/>
    </location>
    <ligand>
        <name>NAD(+)</name>
        <dbReference type="ChEBI" id="CHEBI:57540"/>
    </ligand>
</feature>
<keyword evidence="6" id="KW-0067">ATP-binding</keyword>
<keyword evidence="4 6" id="KW-0520">NAD</keyword>
<evidence type="ECO:0000256" key="6">
    <source>
        <dbReference type="HAMAP-Rule" id="MF_00361"/>
    </source>
</evidence>
<gene>
    <name evidence="6" type="primary">nadK</name>
    <name evidence="7" type="ORF">SAMN02745120_0716</name>
</gene>
<dbReference type="GO" id="GO:0046872">
    <property type="term" value="F:metal ion binding"/>
    <property type="evidence" value="ECO:0007669"/>
    <property type="project" value="UniProtKB-UniRule"/>
</dbReference>
<feature type="binding site" evidence="6">
    <location>
        <position position="133"/>
    </location>
    <ligand>
        <name>NAD(+)</name>
        <dbReference type="ChEBI" id="CHEBI:57540"/>
    </ligand>
</feature>
<dbReference type="InterPro" id="IPR017438">
    <property type="entry name" value="ATP-NAD_kinase_N"/>
</dbReference>
<evidence type="ECO:0000256" key="2">
    <source>
        <dbReference type="ARBA" id="ARBA00022777"/>
    </source>
</evidence>
<comment type="function">
    <text evidence="6">Involved in the regulation of the intracellular balance of NAD and NADP, and is a key enzyme in the biosynthesis of NADP. Catalyzes specifically the phosphorylation on 2'-hydroxyl of the adenosine moiety of NAD to yield NADP.</text>
</comment>
<feature type="binding site" evidence="6">
    <location>
        <begin position="50"/>
        <end position="51"/>
    </location>
    <ligand>
        <name>NAD(+)</name>
        <dbReference type="ChEBI" id="CHEBI:57540"/>
    </ligand>
</feature>
<dbReference type="Proteomes" id="UP000243406">
    <property type="component" value="Unassembled WGS sequence"/>
</dbReference>
<dbReference type="GO" id="GO:0005737">
    <property type="term" value="C:cytoplasm"/>
    <property type="evidence" value="ECO:0007669"/>
    <property type="project" value="UniProtKB-SubCell"/>
</dbReference>
<sequence>MKRKIIITYNSYDRSIRTAKILRTKLASAGFEVLEKPDPEAELFIAIGGDGSFLKTLHDYDFPEVPIIGINTGHLGFFQEIMPPQIDNFIDAYINKRYTIQEIHPIEALICTRTSCVELQAINEFVVKGDKSRTIHLNLSVNTNFIECFSGDGVILSTPTGSTAYNYSSGGSIVDPSLKLIQVTPLSPINTNAYRSFTSSIILPSDAIVKISPEYRFEDSLVFVTDGIEHRYNQIVDLTFQTSTINIKLLRLGGYEFWSKVTEKFL</sequence>
<dbReference type="Pfam" id="PF01513">
    <property type="entry name" value="NAD_kinase"/>
    <property type="match status" value="1"/>
</dbReference>
<dbReference type="GO" id="GO:0003951">
    <property type="term" value="F:NAD+ kinase activity"/>
    <property type="evidence" value="ECO:0007669"/>
    <property type="project" value="UniProtKB-UniRule"/>
</dbReference>
<keyword evidence="2 6" id="KW-0418">Kinase</keyword>
<accession>A0A1T5A3T2</accession>
<comment type="similarity">
    <text evidence="6">Belongs to the NAD kinase family.</text>
</comment>
<dbReference type="AlphaFoldDB" id="A0A1T5A3T2"/>
<feature type="binding site" evidence="6">
    <location>
        <position position="152"/>
    </location>
    <ligand>
        <name>NAD(+)</name>
        <dbReference type="ChEBI" id="CHEBI:57540"/>
    </ligand>
</feature>
<feature type="binding site" evidence="6">
    <location>
        <begin position="123"/>
        <end position="124"/>
    </location>
    <ligand>
        <name>NAD(+)</name>
        <dbReference type="ChEBI" id="CHEBI:57540"/>
    </ligand>
</feature>
<dbReference type="SUPFAM" id="SSF111331">
    <property type="entry name" value="NAD kinase/diacylglycerol kinase-like"/>
    <property type="match status" value="1"/>
</dbReference>
<protein>
    <recommendedName>
        <fullName evidence="6">NAD kinase</fullName>
        <ecNumber evidence="6">2.7.1.23</ecNumber>
    </recommendedName>
    <alternativeName>
        <fullName evidence="6">ATP-dependent NAD kinase</fullName>
    </alternativeName>
</protein>
<dbReference type="GO" id="GO:0019674">
    <property type="term" value="P:NAD+ metabolic process"/>
    <property type="evidence" value="ECO:0007669"/>
    <property type="project" value="InterPro"/>
</dbReference>
<dbReference type="GO" id="GO:0005524">
    <property type="term" value="F:ATP binding"/>
    <property type="evidence" value="ECO:0007669"/>
    <property type="project" value="UniProtKB-KW"/>
</dbReference>
<dbReference type="InterPro" id="IPR002504">
    <property type="entry name" value="NADK"/>
</dbReference>
<dbReference type="Gene3D" id="2.60.200.30">
    <property type="entry name" value="Probable inorganic polyphosphate/atp-NAD kinase, domain 2"/>
    <property type="match status" value="1"/>
</dbReference>
<dbReference type="EC" id="2.7.1.23" evidence="6"/>
<dbReference type="PANTHER" id="PTHR20275">
    <property type="entry name" value="NAD KINASE"/>
    <property type="match status" value="1"/>
</dbReference>
<feature type="binding site" evidence="6">
    <location>
        <begin position="163"/>
        <end position="168"/>
    </location>
    <ligand>
        <name>NAD(+)</name>
        <dbReference type="ChEBI" id="CHEBI:57540"/>
    </ligand>
</feature>
<keyword evidence="1 6" id="KW-0808">Transferase</keyword>
<dbReference type="EMBL" id="FUYN01000001">
    <property type="protein sequence ID" value="SKB29407.1"/>
    <property type="molecule type" value="Genomic_DNA"/>
</dbReference>
<evidence type="ECO:0000256" key="4">
    <source>
        <dbReference type="ARBA" id="ARBA00023027"/>
    </source>
</evidence>
<dbReference type="HAMAP" id="MF_00361">
    <property type="entry name" value="NAD_kinase"/>
    <property type="match status" value="1"/>
</dbReference>
<reference evidence="8" key="1">
    <citation type="submission" date="2017-02" db="EMBL/GenBank/DDBJ databases">
        <authorList>
            <person name="Varghese N."/>
            <person name="Submissions S."/>
        </authorList>
    </citation>
    <scope>NUCLEOTIDE SEQUENCE [LARGE SCALE GENOMIC DNA]</scope>
    <source>
        <strain evidence="8">ATCC 35199</strain>
    </source>
</reference>
<dbReference type="Pfam" id="PF20143">
    <property type="entry name" value="NAD_kinase_C"/>
    <property type="match status" value="1"/>
</dbReference>
<dbReference type="InterPro" id="IPR017437">
    <property type="entry name" value="ATP-NAD_kinase_PpnK-typ_C"/>
</dbReference>
<evidence type="ECO:0000256" key="3">
    <source>
        <dbReference type="ARBA" id="ARBA00022857"/>
    </source>
</evidence>
<comment type="catalytic activity">
    <reaction evidence="5 6">
        <text>NAD(+) + ATP = ADP + NADP(+) + H(+)</text>
        <dbReference type="Rhea" id="RHEA:18629"/>
        <dbReference type="ChEBI" id="CHEBI:15378"/>
        <dbReference type="ChEBI" id="CHEBI:30616"/>
        <dbReference type="ChEBI" id="CHEBI:57540"/>
        <dbReference type="ChEBI" id="CHEBI:58349"/>
        <dbReference type="ChEBI" id="CHEBI:456216"/>
        <dbReference type="EC" id="2.7.1.23"/>
    </reaction>
</comment>
<keyword evidence="8" id="KW-1185">Reference proteome</keyword>
<evidence type="ECO:0000256" key="1">
    <source>
        <dbReference type="ARBA" id="ARBA00022679"/>
    </source>
</evidence>
<evidence type="ECO:0000313" key="7">
    <source>
        <dbReference type="EMBL" id="SKB29407.1"/>
    </source>
</evidence>
<dbReference type="OrthoDB" id="9774737at2"/>
<comment type="caution">
    <text evidence="6">Lacks conserved residue(s) required for the propagation of feature annotation.</text>
</comment>
<comment type="subcellular location">
    <subcellularLocation>
        <location evidence="6">Cytoplasm</location>
    </subcellularLocation>
</comment>
<dbReference type="InterPro" id="IPR016064">
    <property type="entry name" value="NAD/diacylglycerol_kinase_sf"/>
</dbReference>
<keyword evidence="6" id="KW-0963">Cytoplasm</keyword>
<comment type="cofactor">
    <cofactor evidence="6">
        <name>a divalent metal cation</name>
        <dbReference type="ChEBI" id="CHEBI:60240"/>
    </cofactor>
</comment>
<dbReference type="Gene3D" id="3.40.50.10330">
    <property type="entry name" value="Probable inorganic polyphosphate/atp-NAD kinase, domain 1"/>
    <property type="match status" value="1"/>
</dbReference>
<keyword evidence="3 6" id="KW-0521">NADP</keyword>
<dbReference type="GO" id="GO:0006741">
    <property type="term" value="P:NADP+ biosynthetic process"/>
    <property type="evidence" value="ECO:0007669"/>
    <property type="project" value="UniProtKB-UniRule"/>
</dbReference>
<dbReference type="PANTHER" id="PTHR20275:SF0">
    <property type="entry name" value="NAD KINASE"/>
    <property type="match status" value="1"/>
</dbReference>
<keyword evidence="6" id="KW-0547">Nucleotide-binding</keyword>
<evidence type="ECO:0000256" key="5">
    <source>
        <dbReference type="ARBA" id="ARBA00047925"/>
    </source>
</evidence>
<name>A0A1T5A3T2_9FIRM</name>
<organism evidence="7 8">
    <name type="scientific">Acetoanaerobium noterae</name>
    <dbReference type="NCBI Taxonomy" id="745369"/>
    <lineage>
        <taxon>Bacteria</taxon>
        <taxon>Bacillati</taxon>
        <taxon>Bacillota</taxon>
        <taxon>Clostridia</taxon>
        <taxon>Peptostreptococcales</taxon>
        <taxon>Filifactoraceae</taxon>
        <taxon>Acetoanaerobium</taxon>
    </lineage>
</organism>
<proteinExistence type="inferred from homology"/>
<evidence type="ECO:0000313" key="8">
    <source>
        <dbReference type="Proteomes" id="UP000243406"/>
    </source>
</evidence>